<dbReference type="AlphaFoldDB" id="A0AAV6TR61"/>
<protein>
    <submittedName>
        <fullName evidence="1">Uncharacterized protein</fullName>
    </submittedName>
</protein>
<organism evidence="1 2">
    <name type="scientific">Oedothorax gibbosus</name>
    <dbReference type="NCBI Taxonomy" id="931172"/>
    <lineage>
        <taxon>Eukaryota</taxon>
        <taxon>Metazoa</taxon>
        <taxon>Ecdysozoa</taxon>
        <taxon>Arthropoda</taxon>
        <taxon>Chelicerata</taxon>
        <taxon>Arachnida</taxon>
        <taxon>Araneae</taxon>
        <taxon>Araneomorphae</taxon>
        <taxon>Entelegynae</taxon>
        <taxon>Araneoidea</taxon>
        <taxon>Linyphiidae</taxon>
        <taxon>Erigoninae</taxon>
        <taxon>Oedothorax</taxon>
    </lineage>
</organism>
<proteinExistence type="predicted"/>
<comment type="caution">
    <text evidence="1">The sequence shown here is derived from an EMBL/GenBank/DDBJ whole genome shotgun (WGS) entry which is preliminary data.</text>
</comment>
<evidence type="ECO:0000313" key="1">
    <source>
        <dbReference type="EMBL" id="KAG8174028.1"/>
    </source>
</evidence>
<gene>
    <name evidence="1" type="ORF">JTE90_007559</name>
</gene>
<accession>A0AAV6TR61</accession>
<sequence>MALEEARLWDISPGATDCFIANSPRRVARYKGLVTSQLATLSKNRHLFTSLEDSEGINHITTSMTSPERTPIDNSLLYNTIVHHWASDCIEELYQLDHSPVGTWEYLLDSALAYTDLDPDEAL</sequence>
<reference evidence="1 2" key="1">
    <citation type="journal article" date="2022" name="Nat. Ecol. Evol.">
        <title>A masculinizing supergene underlies an exaggerated male reproductive morph in a spider.</title>
        <authorList>
            <person name="Hendrickx F."/>
            <person name="De Corte Z."/>
            <person name="Sonet G."/>
            <person name="Van Belleghem S.M."/>
            <person name="Kostlbacher S."/>
            <person name="Vangestel C."/>
        </authorList>
    </citation>
    <scope>NUCLEOTIDE SEQUENCE [LARGE SCALE GENOMIC DNA]</scope>
    <source>
        <strain evidence="1">W744_W776</strain>
    </source>
</reference>
<name>A0AAV6TR61_9ARAC</name>
<dbReference type="EMBL" id="JAFNEN010001349">
    <property type="protein sequence ID" value="KAG8174028.1"/>
    <property type="molecule type" value="Genomic_DNA"/>
</dbReference>
<evidence type="ECO:0000313" key="2">
    <source>
        <dbReference type="Proteomes" id="UP000827092"/>
    </source>
</evidence>
<dbReference type="Proteomes" id="UP000827092">
    <property type="component" value="Unassembled WGS sequence"/>
</dbReference>
<keyword evidence="2" id="KW-1185">Reference proteome</keyword>